<accession>A0A3L6F676</accession>
<evidence type="ECO:0000313" key="3">
    <source>
        <dbReference type="EnsemblPlants" id="Zm00001eb202470_P001"/>
    </source>
</evidence>
<reference evidence="3" key="3">
    <citation type="submission" date="2019-07" db="EMBL/GenBank/DDBJ databases">
        <authorList>
            <person name="Seetharam A."/>
            <person name="Woodhouse M."/>
            <person name="Cannon E."/>
        </authorList>
    </citation>
    <scope>NUCLEOTIDE SEQUENCE [LARGE SCALE GENOMIC DNA]</scope>
    <source>
        <strain evidence="3">cv. B73</strain>
    </source>
</reference>
<evidence type="ECO:0000256" key="1">
    <source>
        <dbReference type="SAM" id="MobiDB-lite"/>
    </source>
</evidence>
<feature type="compositionally biased region" description="Low complexity" evidence="1">
    <location>
        <begin position="38"/>
        <end position="49"/>
    </location>
</feature>
<dbReference type="eggNOG" id="ENOG502QT6Z">
    <property type="taxonomic scope" value="Eukaryota"/>
</dbReference>
<dbReference type="PANTHER" id="PTHR46922:SF3">
    <property type="entry name" value="HEAT SHOCK PROTEIN"/>
    <property type="match status" value="1"/>
</dbReference>
<name>A0A979HLB1_MAIZE</name>
<dbReference type="Proteomes" id="UP000007305">
    <property type="component" value="Chromosome 4"/>
</dbReference>
<accession>A0A3L6F209</accession>
<protein>
    <submittedName>
        <fullName evidence="2 3">Uncharacterized protein</fullName>
    </submittedName>
</protein>
<gene>
    <name evidence="2" type="ORF">ZEAMMB73_Zm00001d053184</name>
</gene>
<dbReference type="EMBL" id="CM000780">
    <property type="protein sequence ID" value="AQK58895.1"/>
    <property type="molecule type" value="Genomic_DNA"/>
</dbReference>
<dbReference type="IntAct" id="A0A979HLB1">
    <property type="interactions" value="1"/>
</dbReference>
<evidence type="ECO:0000313" key="2">
    <source>
        <dbReference type="EMBL" id="AQK58895.1"/>
    </source>
</evidence>
<dbReference type="Gramene" id="Zm00001eb202470_T001">
    <property type="protein sequence ID" value="Zm00001eb202470_P001"/>
    <property type="gene ID" value="Zm00001eb202470"/>
</dbReference>
<dbReference type="PaxDb" id="4577-GRMZM2G017113_P01"/>
<dbReference type="OMA" id="AFDHRKS"/>
<accession>K7V4L0</accession>
<organism evidence="2">
    <name type="scientific">Zea mays</name>
    <name type="common">Maize</name>
    <dbReference type="NCBI Taxonomy" id="4577"/>
    <lineage>
        <taxon>Eukaryota</taxon>
        <taxon>Viridiplantae</taxon>
        <taxon>Streptophyta</taxon>
        <taxon>Embryophyta</taxon>
        <taxon>Tracheophyta</taxon>
        <taxon>Spermatophyta</taxon>
        <taxon>Magnoliopsida</taxon>
        <taxon>Liliopsida</taxon>
        <taxon>Poales</taxon>
        <taxon>Poaceae</taxon>
        <taxon>PACMAD clade</taxon>
        <taxon>Panicoideae</taxon>
        <taxon>Andropogonodae</taxon>
        <taxon>Andropogoneae</taxon>
        <taxon>Tripsacinae</taxon>
        <taxon>Zea</taxon>
    </lineage>
</organism>
<feature type="region of interest" description="Disordered" evidence="1">
    <location>
        <begin position="32"/>
        <end position="53"/>
    </location>
</feature>
<dbReference type="HOGENOM" id="CLU_054374_0_0_1"/>
<accession>A0A979HLB1</accession>
<dbReference type="Gene3D" id="3.10.310.30">
    <property type="match status" value="1"/>
</dbReference>
<reference evidence="4" key="1">
    <citation type="journal article" date="2009" name="Science">
        <title>The B73 maize genome: complexity, diversity, and dynamics.</title>
        <authorList>
            <person name="Schnable P.S."/>
            <person name="Ware D."/>
            <person name="Fulton R.S."/>
            <person name="Stein J.C."/>
            <person name="Wei F."/>
            <person name="Pasternak S."/>
            <person name="Liang C."/>
            <person name="Zhang J."/>
            <person name="Fulton L."/>
            <person name="Graves T.A."/>
            <person name="Minx P."/>
            <person name="Reily A.D."/>
            <person name="Courtney L."/>
            <person name="Kruchowski S.S."/>
            <person name="Tomlinson C."/>
            <person name="Strong C."/>
            <person name="Delehaunty K."/>
            <person name="Fronick C."/>
            <person name="Courtney B."/>
            <person name="Rock S.M."/>
            <person name="Belter E."/>
            <person name="Du F."/>
            <person name="Kim K."/>
            <person name="Abbott R.M."/>
            <person name="Cotton M."/>
            <person name="Levy A."/>
            <person name="Marchetto P."/>
            <person name="Ochoa K."/>
            <person name="Jackson S.M."/>
            <person name="Gillam B."/>
            <person name="Chen W."/>
            <person name="Yan L."/>
            <person name="Higginbotham J."/>
            <person name="Cardenas M."/>
            <person name="Waligorski J."/>
            <person name="Applebaum E."/>
            <person name="Phelps L."/>
            <person name="Falcone J."/>
            <person name="Kanchi K."/>
            <person name="Thane T."/>
            <person name="Scimone A."/>
            <person name="Thane N."/>
            <person name="Henke J."/>
            <person name="Wang T."/>
            <person name="Ruppert J."/>
            <person name="Shah N."/>
            <person name="Rotter K."/>
            <person name="Hodges J."/>
            <person name="Ingenthron E."/>
            <person name="Cordes M."/>
            <person name="Kohlberg S."/>
            <person name="Sgro J."/>
            <person name="Delgado B."/>
            <person name="Mead K."/>
            <person name="Chinwalla A."/>
            <person name="Leonard S."/>
            <person name="Crouse K."/>
            <person name="Collura K."/>
            <person name="Kudrna D."/>
            <person name="Currie J."/>
            <person name="He R."/>
            <person name="Angelova A."/>
            <person name="Rajasekar S."/>
            <person name="Mueller T."/>
            <person name="Lomeli R."/>
            <person name="Scara G."/>
            <person name="Ko A."/>
            <person name="Delaney K."/>
            <person name="Wissotski M."/>
            <person name="Lopez G."/>
            <person name="Campos D."/>
            <person name="Braidotti M."/>
            <person name="Ashley E."/>
            <person name="Golser W."/>
            <person name="Kim H."/>
            <person name="Lee S."/>
            <person name="Lin J."/>
            <person name="Dujmic Z."/>
            <person name="Kim W."/>
            <person name="Talag J."/>
            <person name="Zuccolo A."/>
            <person name="Fan C."/>
            <person name="Sebastian A."/>
            <person name="Kramer M."/>
            <person name="Spiegel L."/>
            <person name="Nascimento L."/>
            <person name="Zutavern T."/>
            <person name="Miller B."/>
            <person name="Ambroise C."/>
            <person name="Muller S."/>
            <person name="Spooner W."/>
            <person name="Narechania A."/>
            <person name="Ren L."/>
            <person name="Wei S."/>
            <person name="Kumari S."/>
            <person name="Faga B."/>
            <person name="Levy M.J."/>
            <person name="McMahan L."/>
            <person name="Van Buren P."/>
            <person name="Vaughn M.W."/>
            <person name="Ying K."/>
            <person name="Yeh C.-T."/>
            <person name="Emrich S.J."/>
            <person name="Jia Y."/>
            <person name="Kalyanaraman A."/>
            <person name="Hsia A.-P."/>
            <person name="Barbazuk W.B."/>
            <person name="Baucom R.S."/>
            <person name="Brutnell T.P."/>
            <person name="Carpita N.C."/>
            <person name="Chaparro C."/>
            <person name="Chia J.-M."/>
            <person name="Deragon J.-M."/>
            <person name="Estill J.C."/>
            <person name="Fu Y."/>
            <person name="Jeddeloh J.A."/>
            <person name="Han Y."/>
            <person name="Lee H."/>
            <person name="Li P."/>
            <person name="Lisch D.R."/>
            <person name="Liu S."/>
            <person name="Liu Z."/>
            <person name="Nagel D.H."/>
            <person name="McCann M.C."/>
            <person name="SanMiguel P."/>
            <person name="Myers A.M."/>
            <person name="Nettleton D."/>
            <person name="Nguyen J."/>
            <person name="Penning B.W."/>
            <person name="Ponnala L."/>
            <person name="Schneider K.L."/>
            <person name="Schwartz D.C."/>
            <person name="Sharma A."/>
            <person name="Soderlund C."/>
            <person name="Springer N.M."/>
            <person name="Sun Q."/>
            <person name="Wang H."/>
            <person name="Waterman M."/>
            <person name="Westerman R."/>
            <person name="Wolfgruber T.K."/>
            <person name="Yang L."/>
            <person name="Yu Y."/>
            <person name="Zhang L."/>
            <person name="Zhou S."/>
            <person name="Zhu Q."/>
            <person name="Bennetzen J.L."/>
            <person name="Dawe R.K."/>
            <person name="Jiang J."/>
            <person name="Jiang N."/>
            <person name="Presting G.G."/>
            <person name="Wessler S.R."/>
            <person name="Aluru S."/>
            <person name="Martienssen R.A."/>
            <person name="Clifton S.W."/>
            <person name="McCombie W.R."/>
            <person name="Wing R.A."/>
            <person name="Wilson R.K."/>
        </authorList>
    </citation>
    <scope>NUCLEOTIDE SEQUENCE [LARGE SCALE GENOMIC DNA]</scope>
    <source>
        <strain evidence="4">cv. B73</strain>
    </source>
</reference>
<dbReference type="PANTHER" id="PTHR46922">
    <property type="entry name" value="DHHA1 DOMAIN PROTEIN"/>
    <property type="match status" value="1"/>
</dbReference>
<reference evidence="2" key="2">
    <citation type="submission" date="2015-12" db="EMBL/GenBank/DDBJ databases">
        <title>Update maize B73 reference genome by single molecule sequencing technologies.</title>
        <authorList>
            <consortium name="Maize Genome Sequencing Project"/>
            <person name="Ware D."/>
        </authorList>
    </citation>
    <scope>NUCLEOTIDE SEQUENCE</scope>
    <source>
        <tissue evidence="2">Seedling</tissue>
    </source>
</reference>
<dbReference type="AlphaFoldDB" id="A0A979HLB1"/>
<sequence length="379" mass="42174">MLRRQPRLPAAPSPPLAVLRRAFRSEAALEAIRSHLHSPPSKSTSTSSDADGDDKAAPASLALYNYPTFAGAYAALAARLFHQRVRRRLLVLPFSSVVPFRAEDFKDAGFQTCYLLDFIGPKKFAFELARFIPSVKAFDHRQSTLARIPKLGQCPNNVELHIDISIGSARSVFDYFSKELAGTKSDSRMWENLLEQEHVERVSNVLECIEDADLRRYQLPNTKEFQTALRDERAKLNCVTNPHVFEQLLQLDVGDLLTREKSRVRGLLQSAGAFIQKPFRIQLGRGSYGECLAIRADGQTQLSHEIALELSQRSAAAGLRPIGAVVFMQRGVLKVCLRTTDSTVNTSEIAKAYGGGGKRSSSSFTLRMDEFNIWTSVNS</sequence>
<keyword evidence="4" id="KW-1185">Reference proteome</keyword>
<dbReference type="EnsemblPlants" id="Zm00001eb202470_T001">
    <property type="protein sequence ID" value="Zm00001eb202470_P001"/>
    <property type="gene ID" value="Zm00001eb202470"/>
</dbReference>
<evidence type="ECO:0000313" key="4">
    <source>
        <dbReference type="Proteomes" id="UP000007305"/>
    </source>
</evidence>
<proteinExistence type="predicted"/>
<reference evidence="3" key="4">
    <citation type="submission" date="2021-05" db="UniProtKB">
        <authorList>
            <consortium name="EnsemblPlants"/>
        </authorList>
    </citation>
    <scope>IDENTIFICATION</scope>
    <source>
        <strain evidence="3">cv. B73</strain>
    </source>
</reference>